<dbReference type="GO" id="GO:0020037">
    <property type="term" value="F:heme binding"/>
    <property type="evidence" value="ECO:0007669"/>
    <property type="project" value="TreeGrafter"/>
</dbReference>
<dbReference type="AlphaFoldDB" id="C7RTS2"/>
<evidence type="ECO:0000256" key="3">
    <source>
        <dbReference type="ARBA" id="ARBA00022692"/>
    </source>
</evidence>
<evidence type="ECO:0000256" key="4">
    <source>
        <dbReference type="ARBA" id="ARBA00022989"/>
    </source>
</evidence>
<dbReference type="STRING" id="522306.CAP2UW1_1584"/>
<protein>
    <submittedName>
        <fullName evidence="8">Cytochrome B561</fullName>
    </submittedName>
</protein>
<dbReference type="PANTHER" id="PTHR30485:SF2">
    <property type="entry name" value="BLL0597 PROTEIN"/>
    <property type="match status" value="1"/>
</dbReference>
<reference evidence="8" key="1">
    <citation type="submission" date="2009-08" db="EMBL/GenBank/DDBJ databases">
        <authorList>
            <consortium name="US DOE Joint Genome Institute"/>
            <person name="Lucas S."/>
            <person name="Copeland A."/>
            <person name="Lapidus A."/>
            <person name="Glavina del Rio T."/>
            <person name="Dalin E."/>
            <person name="Tice H."/>
            <person name="Bruce D."/>
            <person name="Barry K."/>
            <person name="Pitluck S."/>
            <person name="Lowry S."/>
            <person name="Larimer F."/>
            <person name="Land M."/>
            <person name="Hauser L."/>
            <person name="Kyrpides N."/>
            <person name="Ivanova N."/>
            <person name="McMahon K.D."/>
            <person name="Hugenholtz P."/>
        </authorList>
    </citation>
    <scope>NUCLEOTIDE SEQUENCE</scope>
    <source>
        <strain evidence="8">UW-1</strain>
    </source>
</reference>
<comment type="subcellular location">
    <subcellularLocation>
        <location evidence="1">Cell membrane</location>
        <topology evidence="1">Multi-pass membrane protein</topology>
    </subcellularLocation>
</comment>
<evidence type="ECO:0000256" key="2">
    <source>
        <dbReference type="ARBA" id="ARBA00022475"/>
    </source>
</evidence>
<dbReference type="Pfam" id="PF01292">
    <property type="entry name" value="Ni_hydr_CYTB"/>
    <property type="match status" value="1"/>
</dbReference>
<dbReference type="PANTHER" id="PTHR30485">
    <property type="entry name" value="NI/FE-HYDROGENASE 1 B-TYPE CYTOCHROME SUBUNIT"/>
    <property type="match status" value="1"/>
</dbReference>
<reference evidence="8" key="2">
    <citation type="submission" date="2009-09" db="EMBL/GenBank/DDBJ databases">
        <title>Complete sequence of chromosome of Candidatus Accumulibacter phosphatis clade IIA str. UW-1.</title>
        <authorList>
            <consortium name="US DOE Joint Genome Institute"/>
            <person name="Martin H.G."/>
            <person name="Ivanova N."/>
            <person name="Kunin V."/>
            <person name="Warnecke F."/>
            <person name="Barry K."/>
            <person name="He S."/>
            <person name="Salamov A."/>
            <person name="Szeto E."/>
            <person name="Dalin E."/>
            <person name="Pangilinan J.L."/>
            <person name="Lapidus A."/>
            <person name="Lowry S."/>
            <person name="Kyrpides N.C."/>
            <person name="McMahon K.D."/>
            <person name="Hugenholtz P."/>
        </authorList>
    </citation>
    <scope>NUCLEOTIDE SEQUENCE [LARGE SCALE GENOMIC DNA]</scope>
    <source>
        <strain evidence="8">UW-1</strain>
    </source>
</reference>
<evidence type="ECO:0000256" key="5">
    <source>
        <dbReference type="ARBA" id="ARBA00023136"/>
    </source>
</evidence>
<keyword evidence="5 6" id="KW-0472">Membrane</keyword>
<dbReference type="EMBL" id="CP001715">
    <property type="protein sequence ID" value="ACV34898.1"/>
    <property type="molecule type" value="Genomic_DNA"/>
</dbReference>
<dbReference type="InterPro" id="IPR011577">
    <property type="entry name" value="Cyt_b561_bac/Ni-Hgenase"/>
</dbReference>
<dbReference type="GO" id="GO:0009055">
    <property type="term" value="F:electron transfer activity"/>
    <property type="evidence" value="ECO:0007669"/>
    <property type="project" value="InterPro"/>
</dbReference>
<gene>
    <name evidence="8" type="ordered locus">CAP2UW1_1584</name>
</gene>
<dbReference type="eggNOG" id="COG3658">
    <property type="taxonomic scope" value="Bacteria"/>
</dbReference>
<dbReference type="HOGENOM" id="CLU_078451_2_1_4"/>
<keyword evidence="4 6" id="KW-1133">Transmembrane helix</keyword>
<dbReference type="GO" id="GO:0005886">
    <property type="term" value="C:plasma membrane"/>
    <property type="evidence" value="ECO:0007669"/>
    <property type="project" value="UniProtKB-SubCell"/>
</dbReference>
<dbReference type="KEGG" id="app:CAP2UW1_1584"/>
<accession>C7RTS2</accession>
<feature type="transmembrane region" description="Helical" evidence="6">
    <location>
        <begin position="53"/>
        <end position="71"/>
    </location>
</feature>
<keyword evidence="2" id="KW-1003">Cell membrane</keyword>
<dbReference type="InterPro" id="IPR051542">
    <property type="entry name" value="Hydrogenase_cytochrome"/>
</dbReference>
<dbReference type="SUPFAM" id="SSF81342">
    <property type="entry name" value="Transmembrane di-heme cytochromes"/>
    <property type="match status" value="1"/>
</dbReference>
<keyword evidence="3 6" id="KW-0812">Transmembrane</keyword>
<dbReference type="InterPro" id="IPR016174">
    <property type="entry name" value="Di-haem_cyt_TM"/>
</dbReference>
<organism evidence="8">
    <name type="scientific">Accumulibacter regalis</name>
    <dbReference type="NCBI Taxonomy" id="522306"/>
    <lineage>
        <taxon>Bacteria</taxon>
        <taxon>Pseudomonadati</taxon>
        <taxon>Pseudomonadota</taxon>
        <taxon>Betaproteobacteria</taxon>
        <taxon>Candidatus Accumulibacter</taxon>
    </lineage>
</organism>
<proteinExistence type="predicted"/>
<evidence type="ECO:0000256" key="6">
    <source>
        <dbReference type="SAM" id="Phobius"/>
    </source>
</evidence>
<evidence type="ECO:0000256" key="1">
    <source>
        <dbReference type="ARBA" id="ARBA00004651"/>
    </source>
</evidence>
<feature type="transmembrane region" description="Helical" evidence="6">
    <location>
        <begin position="15"/>
        <end position="33"/>
    </location>
</feature>
<feature type="transmembrane region" description="Helical" evidence="6">
    <location>
        <begin position="112"/>
        <end position="137"/>
    </location>
</feature>
<evidence type="ECO:0000313" key="8">
    <source>
        <dbReference type="EMBL" id="ACV34898.1"/>
    </source>
</evidence>
<name>C7RTS2_ACCRE</name>
<dbReference type="Gene3D" id="1.20.950.20">
    <property type="entry name" value="Transmembrane di-heme cytochromes, Chain C"/>
    <property type="match status" value="1"/>
</dbReference>
<dbReference type="GO" id="GO:0022904">
    <property type="term" value="P:respiratory electron transport chain"/>
    <property type="evidence" value="ECO:0007669"/>
    <property type="project" value="InterPro"/>
</dbReference>
<sequence length="210" mass="22967">MSTSDSSQVPVWDPLVRLFHWILFVSFCLAYFSEGEVFEKVQDRLDGELLQTMHVWAGYTIAGLLLFRLLWGFIGPQHARFSDFVFGPGATLAYARDVLTLRARRYLGHNPAGGAMIVLLLLGLASTILTGLALYAADKGLGPLAGLLLESSDATIDTLKEAHEAATNFTLLLVAGHLLGVAWESLLHRENLVRAMITGRKRRQTSAGGD</sequence>
<feature type="domain" description="Cytochrome b561 bacterial/Ni-hydrogenase" evidence="7">
    <location>
        <begin position="11"/>
        <end position="199"/>
    </location>
</feature>
<evidence type="ECO:0000259" key="7">
    <source>
        <dbReference type="Pfam" id="PF01292"/>
    </source>
</evidence>
<dbReference type="OrthoDB" id="196472at2"/>